<reference evidence="4" key="1">
    <citation type="submission" date="2022-11" db="UniProtKB">
        <authorList>
            <consortium name="EnsemblMetazoa"/>
        </authorList>
    </citation>
    <scope>IDENTIFICATION</scope>
</reference>
<dbReference type="Gene3D" id="1.25.10.10">
    <property type="entry name" value="Leucine-rich Repeat Variant"/>
    <property type="match status" value="2"/>
</dbReference>
<dbReference type="InterPro" id="IPR011989">
    <property type="entry name" value="ARM-like"/>
</dbReference>
<dbReference type="SMART" id="SM00185">
    <property type="entry name" value="ARM"/>
    <property type="match status" value="5"/>
</dbReference>
<dbReference type="EnsemblMetazoa" id="XM_021061220.1">
    <property type="protein sequence ID" value="XP_020916879.1"/>
    <property type="gene ID" value="LOC110254249"/>
</dbReference>
<dbReference type="RefSeq" id="XP_020916879.1">
    <property type="nucleotide sequence ID" value="XM_021061220.1"/>
</dbReference>
<dbReference type="PANTHER" id="PTHR22895:SF0">
    <property type="entry name" value="ARMADILLO REPEAT-CONTAINING PROTEIN 6"/>
    <property type="match status" value="1"/>
</dbReference>
<dbReference type="OrthoDB" id="449062at2759"/>
<dbReference type="Proteomes" id="UP000887567">
    <property type="component" value="Unplaced"/>
</dbReference>
<dbReference type="PROSITE" id="PS50176">
    <property type="entry name" value="ARM_REPEAT"/>
    <property type="match status" value="1"/>
</dbReference>
<name>A0A913Y9J5_EXADI</name>
<dbReference type="AlphaFoldDB" id="A0A913Y9J5"/>
<protein>
    <recommendedName>
        <fullName evidence="3">LRRK2 ARM repeat domain-containing protein</fullName>
    </recommendedName>
</protein>
<evidence type="ECO:0000259" key="3">
    <source>
        <dbReference type="Pfam" id="PF23744"/>
    </source>
</evidence>
<evidence type="ECO:0000256" key="1">
    <source>
        <dbReference type="ARBA" id="ARBA00022737"/>
    </source>
</evidence>
<dbReference type="GeneID" id="110254249"/>
<evidence type="ECO:0000313" key="5">
    <source>
        <dbReference type="Proteomes" id="UP000887567"/>
    </source>
</evidence>
<feature type="repeat" description="ARM" evidence="2">
    <location>
        <begin position="294"/>
        <end position="338"/>
    </location>
</feature>
<dbReference type="OMA" id="THKQPDL"/>
<dbReference type="InterPro" id="IPR000225">
    <property type="entry name" value="Armadillo"/>
</dbReference>
<dbReference type="SUPFAM" id="SSF48371">
    <property type="entry name" value="ARM repeat"/>
    <property type="match status" value="1"/>
</dbReference>
<dbReference type="Pfam" id="PF23744">
    <property type="entry name" value="ARM_LRRK2"/>
    <property type="match status" value="1"/>
</dbReference>
<proteinExistence type="predicted"/>
<dbReference type="InterPro" id="IPR056597">
    <property type="entry name" value="ARM_LRRK2"/>
</dbReference>
<evidence type="ECO:0000256" key="2">
    <source>
        <dbReference type="PROSITE-ProRule" id="PRU00259"/>
    </source>
</evidence>
<dbReference type="KEGG" id="epa:110254249"/>
<keyword evidence="5" id="KW-1185">Reference proteome</keyword>
<sequence>MTQPKRISQETFDAVVKENLDEFEMDLDEAVADAKQQFESQNVDLSNIITSFVLEEGSSGSEGLRHSHPVKDALESIQNTLHSSNPDQLVKALESLQLQCSSDNENKKFATHHGALKVLLASIKHLQNNPEHLAPALEALSSLTNGQADILDREALELLFTILKDSCNSGKVLEQSVRAIRYSCIKAESNRQTYVSLDIIPLLIKALDSHKANPRITKEICILLRVLTFDDDMSVPYGKAHEHAKMIVAEKAFQVILEAMESVCDSLDTLSELCATLGRLFVRNEFCKEFVDMGGLKVVLKLLEANITNQAIAKNVCAMLKTLSGNDDVKKTVVESKGMDLVLMAMKTHEKLPYVAEQGCAVLASISLRNPENCAAIVASGGAEVILKAMQLHCDAVSVQKQGCLALRNLVARNPGNCEPILSAGGENQIRQANHKFSTECGDLAKAALRDLGCDVELKELWTGQGRQLATQT</sequence>
<dbReference type="InterPro" id="IPR016024">
    <property type="entry name" value="ARM-type_fold"/>
</dbReference>
<evidence type="ECO:0000313" key="4">
    <source>
        <dbReference type="EnsemblMetazoa" id="XP_020916879.1"/>
    </source>
</evidence>
<organism evidence="4 5">
    <name type="scientific">Exaiptasia diaphana</name>
    <name type="common">Tropical sea anemone</name>
    <name type="synonym">Aiptasia pulchella</name>
    <dbReference type="NCBI Taxonomy" id="2652724"/>
    <lineage>
        <taxon>Eukaryota</taxon>
        <taxon>Metazoa</taxon>
        <taxon>Cnidaria</taxon>
        <taxon>Anthozoa</taxon>
        <taxon>Hexacorallia</taxon>
        <taxon>Actiniaria</taxon>
        <taxon>Aiptasiidae</taxon>
        <taxon>Exaiptasia</taxon>
    </lineage>
</organism>
<keyword evidence="1" id="KW-0677">Repeat</keyword>
<feature type="domain" description="LRRK2 ARM repeat" evidence="3">
    <location>
        <begin position="252"/>
        <end position="407"/>
    </location>
</feature>
<dbReference type="PANTHER" id="PTHR22895">
    <property type="entry name" value="ARMADILLO REPEAT-CONTAINING PROTEIN 6"/>
    <property type="match status" value="1"/>
</dbReference>
<accession>A0A913Y9J5</accession>